<evidence type="ECO:0000313" key="12">
    <source>
        <dbReference type="Proteomes" id="UP001597519"/>
    </source>
</evidence>
<dbReference type="PROSITE" id="PS00470">
    <property type="entry name" value="IDH_IMDH"/>
    <property type="match status" value="1"/>
</dbReference>
<dbReference type="SMART" id="SM01329">
    <property type="entry name" value="Iso_dh"/>
    <property type="match status" value="1"/>
</dbReference>
<evidence type="ECO:0000256" key="4">
    <source>
        <dbReference type="ARBA" id="ARBA00013126"/>
    </source>
</evidence>
<evidence type="ECO:0000256" key="1">
    <source>
        <dbReference type="ARBA" id="ARBA00001936"/>
    </source>
</evidence>
<keyword evidence="7" id="KW-0520">NAD</keyword>
<name>A0ABW5WYR9_9STAP</name>
<protein>
    <recommendedName>
        <fullName evidence="4">D-malate dehydrogenase (decarboxylating)</fullName>
        <ecNumber evidence="4">1.1.1.83</ecNumber>
    </recommendedName>
</protein>
<accession>A0ABW5WYR9</accession>
<keyword evidence="5" id="KW-0479">Metal-binding</keyword>
<evidence type="ECO:0000256" key="5">
    <source>
        <dbReference type="ARBA" id="ARBA00022723"/>
    </source>
</evidence>
<evidence type="ECO:0000313" key="11">
    <source>
        <dbReference type="EMBL" id="MFD2830609.1"/>
    </source>
</evidence>
<dbReference type="GO" id="GO:0009027">
    <property type="term" value="F:tartrate dehydrogenase activity"/>
    <property type="evidence" value="ECO:0007669"/>
    <property type="project" value="UniProtKB-EC"/>
</dbReference>
<evidence type="ECO:0000256" key="7">
    <source>
        <dbReference type="ARBA" id="ARBA00023027"/>
    </source>
</evidence>
<keyword evidence="8" id="KW-0464">Manganese</keyword>
<dbReference type="InterPro" id="IPR024084">
    <property type="entry name" value="IsoPropMal-DH-like_dom"/>
</dbReference>
<dbReference type="EC" id="1.1.1.83" evidence="4"/>
<dbReference type="InterPro" id="IPR011829">
    <property type="entry name" value="TTC_DH"/>
</dbReference>
<reference evidence="12" key="1">
    <citation type="journal article" date="2019" name="Int. J. Syst. Evol. Microbiol.">
        <title>The Global Catalogue of Microorganisms (GCM) 10K type strain sequencing project: providing services to taxonomists for standard genome sequencing and annotation.</title>
        <authorList>
            <consortium name="The Broad Institute Genomics Platform"/>
            <consortium name="The Broad Institute Genome Sequencing Center for Infectious Disease"/>
            <person name="Wu L."/>
            <person name="Ma J."/>
        </authorList>
    </citation>
    <scope>NUCLEOTIDE SEQUENCE [LARGE SCALE GENOMIC DNA]</scope>
    <source>
        <strain evidence="12">KCTC 33575</strain>
    </source>
</reference>
<dbReference type="NCBIfam" id="NF006048">
    <property type="entry name" value="PRK08194.1"/>
    <property type="match status" value="1"/>
</dbReference>
<dbReference type="Pfam" id="PF00180">
    <property type="entry name" value="Iso_dh"/>
    <property type="match status" value="1"/>
</dbReference>
<comment type="cofactor">
    <cofactor evidence="1">
        <name>Mn(2+)</name>
        <dbReference type="ChEBI" id="CHEBI:29035"/>
    </cofactor>
</comment>
<gene>
    <name evidence="11" type="ORF">ACFSX4_09055</name>
</gene>
<feature type="domain" description="Isopropylmalate dehydrogenase-like" evidence="10">
    <location>
        <begin position="3"/>
        <end position="345"/>
    </location>
</feature>
<organism evidence="11 12">
    <name type="scientific">Corticicoccus populi</name>
    <dbReference type="NCBI Taxonomy" id="1812821"/>
    <lineage>
        <taxon>Bacteria</taxon>
        <taxon>Bacillati</taxon>
        <taxon>Bacillota</taxon>
        <taxon>Bacilli</taxon>
        <taxon>Bacillales</taxon>
        <taxon>Staphylococcaceae</taxon>
        <taxon>Corticicoccus</taxon>
    </lineage>
</organism>
<proteinExistence type="inferred from homology"/>
<sequence>MKKISLAVIPGDGIGQEVVPLSLKVLDHLAALHGGVKFEYNHFDYGCDYYLKHGNMMAEDGIDRLGQSDSVFLGAVGDAGKVPDHISLWGLLIKIRREFQQELNVRPARVFEGVKSPLSNPKDFDLIVVRENSEGEYSEVGGRIFQEENEIAIQNSIFSRRATSQAVNYAFELAKTRRGSVTSATKSNGIFHAMPFWDEVFNDVSKKYPETLASSQHIDALAASFVTHPERYDVIVASNLFGDILTDIGAAIMGSIGIAPSANLNMNGKHPSMFEPVHGSAPDITGKGTANPVGQIWTAKMLLDHHGLEELGDVLLNAVEQVFKKGIMTPDIGGTSSTEEVVSAIISEIK</sequence>
<comment type="catalytic activity">
    <reaction evidence="9">
        <text>(R)-malate + NAD(+) = pyruvate + CO2 + NADH</text>
        <dbReference type="Rhea" id="RHEA:18365"/>
        <dbReference type="ChEBI" id="CHEBI:15361"/>
        <dbReference type="ChEBI" id="CHEBI:15588"/>
        <dbReference type="ChEBI" id="CHEBI:16526"/>
        <dbReference type="ChEBI" id="CHEBI:57540"/>
        <dbReference type="ChEBI" id="CHEBI:57945"/>
        <dbReference type="EC" id="1.1.1.83"/>
    </reaction>
</comment>
<dbReference type="NCBIfam" id="TIGR02089">
    <property type="entry name" value="TTC"/>
    <property type="match status" value="1"/>
</dbReference>
<comment type="cofactor">
    <cofactor evidence="2">
        <name>Mg(2+)</name>
        <dbReference type="ChEBI" id="CHEBI:18420"/>
    </cofactor>
</comment>
<evidence type="ECO:0000256" key="6">
    <source>
        <dbReference type="ARBA" id="ARBA00023002"/>
    </source>
</evidence>
<dbReference type="RefSeq" id="WP_377773806.1">
    <property type="nucleotide sequence ID" value="NZ_JBHUOQ010000003.1"/>
</dbReference>
<evidence type="ECO:0000256" key="9">
    <source>
        <dbReference type="ARBA" id="ARBA00049301"/>
    </source>
</evidence>
<comment type="similarity">
    <text evidence="3">Belongs to the isocitrate and isopropylmalate dehydrogenases family.</text>
</comment>
<evidence type="ECO:0000259" key="10">
    <source>
        <dbReference type="SMART" id="SM01329"/>
    </source>
</evidence>
<dbReference type="Gene3D" id="3.40.718.10">
    <property type="entry name" value="Isopropylmalate Dehydrogenase"/>
    <property type="match status" value="1"/>
</dbReference>
<evidence type="ECO:0000256" key="3">
    <source>
        <dbReference type="ARBA" id="ARBA00007769"/>
    </source>
</evidence>
<evidence type="ECO:0000256" key="8">
    <source>
        <dbReference type="ARBA" id="ARBA00023211"/>
    </source>
</evidence>
<dbReference type="Proteomes" id="UP001597519">
    <property type="component" value="Unassembled WGS sequence"/>
</dbReference>
<dbReference type="InterPro" id="IPR050501">
    <property type="entry name" value="ICDH/IPMDH"/>
</dbReference>
<dbReference type="SUPFAM" id="SSF53659">
    <property type="entry name" value="Isocitrate/Isopropylmalate dehydrogenase-like"/>
    <property type="match status" value="1"/>
</dbReference>
<dbReference type="PANTHER" id="PTHR43275:SF1">
    <property type="entry name" value="D-MALATE DEHYDROGENASE [DECARBOXYLATING]"/>
    <property type="match status" value="1"/>
</dbReference>
<keyword evidence="6 11" id="KW-0560">Oxidoreductase</keyword>
<evidence type="ECO:0000256" key="2">
    <source>
        <dbReference type="ARBA" id="ARBA00001946"/>
    </source>
</evidence>
<dbReference type="InterPro" id="IPR019818">
    <property type="entry name" value="IsoCit/isopropylmalate_DH_CS"/>
</dbReference>
<comment type="caution">
    <text evidence="11">The sequence shown here is derived from an EMBL/GenBank/DDBJ whole genome shotgun (WGS) entry which is preliminary data.</text>
</comment>
<dbReference type="PANTHER" id="PTHR43275">
    <property type="entry name" value="D-MALATE DEHYDROGENASE [DECARBOXYLATING]"/>
    <property type="match status" value="1"/>
</dbReference>
<dbReference type="EMBL" id="JBHUOQ010000003">
    <property type="protein sequence ID" value="MFD2830609.1"/>
    <property type="molecule type" value="Genomic_DNA"/>
</dbReference>
<keyword evidence="12" id="KW-1185">Reference proteome</keyword>